<proteinExistence type="predicted"/>
<dbReference type="AlphaFoldDB" id="A0A7R9HMG4"/>
<organism evidence="2">
    <name type="scientific">Timema monikensis</name>
    <dbReference type="NCBI Taxonomy" id="170555"/>
    <lineage>
        <taxon>Eukaryota</taxon>
        <taxon>Metazoa</taxon>
        <taxon>Ecdysozoa</taxon>
        <taxon>Arthropoda</taxon>
        <taxon>Hexapoda</taxon>
        <taxon>Insecta</taxon>
        <taxon>Pterygota</taxon>
        <taxon>Neoptera</taxon>
        <taxon>Polyneoptera</taxon>
        <taxon>Phasmatodea</taxon>
        <taxon>Timematodea</taxon>
        <taxon>Timematoidea</taxon>
        <taxon>Timematidae</taxon>
        <taxon>Timema</taxon>
    </lineage>
</organism>
<evidence type="ECO:0000313" key="2">
    <source>
        <dbReference type="EMBL" id="CAD7425466.1"/>
    </source>
</evidence>
<dbReference type="EMBL" id="OB792960">
    <property type="protein sequence ID" value="CAD7425466.1"/>
    <property type="molecule type" value="Genomic_DNA"/>
</dbReference>
<accession>A0A7R9HMG4</accession>
<protein>
    <submittedName>
        <fullName evidence="2">Uncharacterized protein</fullName>
    </submittedName>
</protein>
<name>A0A7R9HMG4_9NEOP</name>
<reference evidence="2" key="1">
    <citation type="submission" date="2020-11" db="EMBL/GenBank/DDBJ databases">
        <authorList>
            <person name="Tran Van P."/>
        </authorList>
    </citation>
    <scope>NUCLEOTIDE SEQUENCE</scope>
</reference>
<feature type="region of interest" description="Disordered" evidence="1">
    <location>
        <begin position="38"/>
        <end position="60"/>
    </location>
</feature>
<gene>
    <name evidence="2" type="ORF">TMSB3V08_LOCUS2375</name>
</gene>
<evidence type="ECO:0000256" key="1">
    <source>
        <dbReference type="SAM" id="MobiDB-lite"/>
    </source>
</evidence>
<sequence>MMGIYKKKLSPKEIVNIFGEIESDNNLDSFESENDIIGDMSGSDSDVQLQPEKNDTNKRTPVLHFSCANGTFEPVVHSFDSQNSDLFKNIYYHELYAVYLFYLISQIC</sequence>